<dbReference type="OrthoDB" id="9773772at2"/>
<dbReference type="Pfam" id="PF06293">
    <property type="entry name" value="Kdo"/>
    <property type="match status" value="1"/>
</dbReference>
<dbReference type="PROSITE" id="PS00109">
    <property type="entry name" value="PROTEIN_KINASE_TYR"/>
    <property type="match status" value="1"/>
</dbReference>
<keyword evidence="2" id="KW-1185">Reference proteome</keyword>
<dbReference type="EMBL" id="QFLI01000005">
    <property type="protein sequence ID" value="PXY00886.1"/>
    <property type="molecule type" value="Genomic_DNA"/>
</dbReference>
<evidence type="ECO:0000313" key="1">
    <source>
        <dbReference type="EMBL" id="PXY00886.1"/>
    </source>
</evidence>
<protein>
    <recommendedName>
        <fullName evidence="3">Protein kinase domain-containing protein</fullName>
    </recommendedName>
</protein>
<reference evidence="1 2" key="1">
    <citation type="submission" date="2018-05" db="EMBL/GenBank/DDBJ databases">
        <title>Marinifilum breve JC075T sp. nov., a marine bacterium isolated from Yongle Blue Hole in the South China Sea.</title>
        <authorList>
            <person name="Fu T."/>
        </authorList>
    </citation>
    <scope>NUCLEOTIDE SEQUENCE [LARGE SCALE GENOMIC DNA]</scope>
    <source>
        <strain evidence="1 2">JC075</strain>
    </source>
</reference>
<dbReference type="GO" id="GO:0004672">
    <property type="term" value="F:protein kinase activity"/>
    <property type="evidence" value="ECO:0007669"/>
    <property type="project" value="InterPro"/>
</dbReference>
<comment type="caution">
    <text evidence="1">The sequence shown here is derived from an EMBL/GenBank/DDBJ whole genome shotgun (WGS) entry which is preliminary data.</text>
</comment>
<dbReference type="InterPro" id="IPR008266">
    <property type="entry name" value="Tyr_kinase_AS"/>
</dbReference>
<evidence type="ECO:0008006" key="3">
    <source>
        <dbReference type="Google" id="ProtNLM"/>
    </source>
</evidence>
<dbReference type="InterPro" id="IPR011009">
    <property type="entry name" value="Kinase-like_dom_sf"/>
</dbReference>
<gene>
    <name evidence="1" type="ORF">DF185_13390</name>
</gene>
<organism evidence="1 2">
    <name type="scientific">Marinifilum breve</name>
    <dbReference type="NCBI Taxonomy" id="2184082"/>
    <lineage>
        <taxon>Bacteria</taxon>
        <taxon>Pseudomonadati</taxon>
        <taxon>Bacteroidota</taxon>
        <taxon>Bacteroidia</taxon>
        <taxon>Marinilabiliales</taxon>
        <taxon>Marinifilaceae</taxon>
    </lineage>
</organism>
<dbReference type="Proteomes" id="UP000248079">
    <property type="component" value="Unassembled WGS sequence"/>
</dbReference>
<evidence type="ECO:0000313" key="2">
    <source>
        <dbReference type="Proteomes" id="UP000248079"/>
    </source>
</evidence>
<sequence>MPYQINSKYLALKSFIEELPIRFPKEGKSIYKVRNEVKIFDVDGYLLNVKSYKVPNLFNKIAYRYLRGSKAKRSYEYAEFLLSKGIETPAPVAWVECHNGGVLKESYFVSIQHKHDCNLRDVLEDKVENKTEILNGFVDYTVNKLHKNGVFHLDYSPGNILIRKEKDGYSYSVIDLNRMKFFPIDLEKGMENLKQLHTTAENYKIIGRRYGELMGIDPEECAEKLVDMDKKYQEYRARRGRFKRIFKKRK</sequence>
<name>A0A2V3ZX27_9BACT</name>
<dbReference type="SUPFAM" id="SSF56112">
    <property type="entry name" value="Protein kinase-like (PK-like)"/>
    <property type="match status" value="1"/>
</dbReference>
<accession>A0A2V3ZX27</accession>
<dbReference type="Gene3D" id="1.10.510.10">
    <property type="entry name" value="Transferase(Phosphotransferase) domain 1"/>
    <property type="match status" value="1"/>
</dbReference>
<dbReference type="AlphaFoldDB" id="A0A2V3ZX27"/>
<dbReference type="RefSeq" id="WP_110361252.1">
    <property type="nucleotide sequence ID" value="NZ_QFLI01000005.1"/>
</dbReference>
<proteinExistence type="predicted"/>